<feature type="transmembrane region" description="Helical" evidence="6">
    <location>
        <begin position="501"/>
        <end position="529"/>
    </location>
</feature>
<comment type="subcellular location">
    <subcellularLocation>
        <location evidence="1">Membrane</location>
        <topology evidence="1">Multi-pass membrane protein</topology>
    </subcellularLocation>
</comment>
<dbReference type="Pfam" id="PF26039">
    <property type="entry name" value="Dcst2"/>
    <property type="match status" value="1"/>
</dbReference>
<keyword evidence="2 6" id="KW-0812">Transmembrane</keyword>
<dbReference type="Proteomes" id="UP000580250">
    <property type="component" value="Unassembled WGS sequence"/>
</dbReference>
<evidence type="ECO:0000256" key="1">
    <source>
        <dbReference type="ARBA" id="ARBA00004141"/>
    </source>
</evidence>
<feature type="transmembrane region" description="Helical" evidence="6">
    <location>
        <begin position="97"/>
        <end position="120"/>
    </location>
</feature>
<evidence type="ECO:0000256" key="3">
    <source>
        <dbReference type="ARBA" id="ARBA00022989"/>
    </source>
</evidence>
<feature type="compositionally biased region" description="Basic and acidic residues" evidence="5">
    <location>
        <begin position="779"/>
        <end position="857"/>
    </location>
</feature>
<evidence type="ECO:0000256" key="2">
    <source>
        <dbReference type="ARBA" id="ARBA00022692"/>
    </source>
</evidence>
<feature type="region of interest" description="Disordered" evidence="5">
    <location>
        <begin position="753"/>
        <end position="863"/>
    </location>
</feature>
<dbReference type="EMBL" id="CAJEWN010001078">
    <property type="protein sequence ID" value="CAD2194036.1"/>
    <property type="molecule type" value="Genomic_DNA"/>
</dbReference>
<evidence type="ECO:0000256" key="5">
    <source>
        <dbReference type="SAM" id="MobiDB-lite"/>
    </source>
</evidence>
<feature type="transmembrane region" description="Helical" evidence="6">
    <location>
        <begin position="420"/>
        <end position="444"/>
    </location>
</feature>
<dbReference type="PANTHER" id="PTHR21041:SF9">
    <property type="entry name" value="DENDRITIC CELL-SPECIFIC TRANSMEMBRANE PROTEIN-LIKE DOMAIN-CONTAINING PROTEIN"/>
    <property type="match status" value="1"/>
</dbReference>
<dbReference type="PANTHER" id="PTHR21041">
    <property type="entry name" value="DENDRITIC CELL-SPECIFIC TRANSMEMBRANE PROTEIN"/>
    <property type="match status" value="1"/>
</dbReference>
<feature type="transmembrane region" description="Helical" evidence="6">
    <location>
        <begin position="600"/>
        <end position="620"/>
    </location>
</feature>
<protein>
    <recommendedName>
        <fullName evidence="7">Dendritic cell-specific transmembrane protein-like domain-containing protein</fullName>
    </recommendedName>
</protein>
<evidence type="ECO:0000313" key="9">
    <source>
        <dbReference type="Proteomes" id="UP000580250"/>
    </source>
</evidence>
<evidence type="ECO:0000259" key="7">
    <source>
        <dbReference type="Pfam" id="PF07782"/>
    </source>
</evidence>
<dbReference type="InterPro" id="IPR012858">
    <property type="entry name" value="DC_STAMP-like"/>
</dbReference>
<feature type="transmembrane region" description="Helical" evidence="6">
    <location>
        <begin position="126"/>
        <end position="146"/>
    </location>
</feature>
<feature type="compositionally biased region" description="Acidic residues" evidence="5">
    <location>
        <begin position="753"/>
        <end position="778"/>
    </location>
</feature>
<reference evidence="8 9" key="1">
    <citation type="submission" date="2020-08" db="EMBL/GenBank/DDBJ databases">
        <authorList>
            <person name="Koutsovoulos G."/>
            <person name="Danchin GJ E."/>
        </authorList>
    </citation>
    <scope>NUCLEOTIDE SEQUENCE [LARGE SCALE GENOMIC DNA]</scope>
</reference>
<keyword evidence="4 6" id="KW-0472">Membrane</keyword>
<accession>A0A6V7X3X9</accession>
<evidence type="ECO:0000256" key="6">
    <source>
        <dbReference type="SAM" id="Phobius"/>
    </source>
</evidence>
<evidence type="ECO:0000256" key="4">
    <source>
        <dbReference type="ARBA" id="ARBA00023136"/>
    </source>
</evidence>
<dbReference type="AlphaFoldDB" id="A0A6V7X3X9"/>
<proteinExistence type="predicted"/>
<dbReference type="InterPro" id="IPR051856">
    <property type="entry name" value="CSR-E3_Ligase_Protein"/>
</dbReference>
<evidence type="ECO:0000313" key="8">
    <source>
        <dbReference type="EMBL" id="CAD2194036.1"/>
    </source>
</evidence>
<feature type="domain" description="Dendritic cell-specific transmembrane protein-like" evidence="7">
    <location>
        <begin position="454"/>
        <end position="645"/>
    </location>
</feature>
<organism evidence="8 9">
    <name type="scientific">Meloidogyne enterolobii</name>
    <name type="common">Root-knot nematode worm</name>
    <name type="synonym">Meloidogyne mayaguensis</name>
    <dbReference type="NCBI Taxonomy" id="390850"/>
    <lineage>
        <taxon>Eukaryota</taxon>
        <taxon>Metazoa</taxon>
        <taxon>Ecdysozoa</taxon>
        <taxon>Nematoda</taxon>
        <taxon>Chromadorea</taxon>
        <taxon>Rhabditida</taxon>
        <taxon>Tylenchina</taxon>
        <taxon>Tylenchomorpha</taxon>
        <taxon>Tylenchoidea</taxon>
        <taxon>Meloidogynidae</taxon>
        <taxon>Meloidogyninae</taxon>
        <taxon>Meloidogyne</taxon>
    </lineage>
</organism>
<name>A0A6V7X3X9_MELEN</name>
<keyword evidence="3 6" id="KW-1133">Transmembrane helix</keyword>
<dbReference type="Pfam" id="PF07782">
    <property type="entry name" value="DC_STAMP"/>
    <property type="match status" value="1"/>
</dbReference>
<gene>
    <name evidence="8" type="ORF">MENT_LOCUS47022</name>
</gene>
<dbReference type="GO" id="GO:0016020">
    <property type="term" value="C:membrane"/>
    <property type="evidence" value="ECO:0007669"/>
    <property type="project" value="UniProtKB-SubCell"/>
</dbReference>
<dbReference type="OrthoDB" id="5985669at2759"/>
<comment type="caution">
    <text evidence="8">The sequence shown here is derived from an EMBL/GenBank/DDBJ whole genome shotgun (WGS) entry which is preliminary data.</text>
</comment>
<sequence>MLFLFTTLYNFYVERKKADTAIKKFKKFVAKKNEQIRREDAGIFDGSVTSSDSLDDENLWYLERRYKELKKWLNSGIKKVKDFINRRKPKNKKVIEMLQLFGLFLFLQFIGTIFYVVYAIKFPDNTPLVGFVSGLVVNCALPVILWSRHFRCIFYVMLSSLIGGRLRLILLITMVAWAFEYPVQNTTANIENVMEGVNCVTQNVKAVAKEMKERAGHAIGKYGEFFFAVPMDKLRDLMTAQSMPFENVKKTLKKVDEALGKMMKWQKSLIDKINGLMKNCSALAQIPFKACIGWLEERHKDCFSSYPELICKPIELIKGICYATKILEIHCNWPGKVKSAVKEGVGKFVKNSKQRIINYTKNTFLYKLFNKTIAETRQLKTLNISITRDQNMSDHFAFDRKKMHKALHDEISTYENIINAIVFLLDSVSIAMIFFTPFMATLYVRRFNTGEAIDNFYVTPNFIEIDRARALNGLPTLLPFQPIERKSIIYTCTRRLMFKEWVLFCVYHLFLMMSVVPITCFIIVDIFVYRILRRVFIFLGQDFTTFAVPNIYTIKISGKGFLNDLLRNILKTFEPLTDKEQRDDLWRHCFKQPIQPRYDIFWFMFIIYIVSVLLMFLQIYMRRTRHIIATHFYPDRAQPRALHLYNKVLEERMRRWGMLADIQKAKFNEDVGDKEKSLLLKGMPVLAEDKQRCCRCARTDLCVEDIENIRVCSGCYAIYCVDCFTVRKRCFKKGCSSLLMQIVDNVDFYVDSSLDEDESEEDEEEKYEIVDTEVEMEEDKIREYDKESLEGKDEESKKMGETKEYDKESLEGMEEENKTIEEKEEKKEEKEEEEDKKTREEEDNQKEKEEEREKEEEISLYNI</sequence>
<feature type="transmembrane region" description="Helical" evidence="6">
    <location>
        <begin position="153"/>
        <end position="179"/>
    </location>
</feature>